<dbReference type="InterPro" id="IPR050595">
    <property type="entry name" value="Bact_response_regulator"/>
</dbReference>
<dbReference type="PANTHER" id="PTHR44591">
    <property type="entry name" value="STRESS RESPONSE REGULATOR PROTEIN 1"/>
    <property type="match status" value="1"/>
</dbReference>
<accession>A0A1G2MND0</accession>
<dbReference type="GO" id="GO:0000160">
    <property type="term" value="P:phosphorelay signal transduction system"/>
    <property type="evidence" value="ECO:0007669"/>
    <property type="project" value="InterPro"/>
</dbReference>
<sequence>MTDNISLEGKKLLWVEDDNFLSDLVAKKLAAEKCVLFHASNGEEAVKIFETETPDVVLLDILLPGIDGFEILKKIRANEKTKNTPVIILSNLGQKTDLEKGKELGATKFLIKATVNLDEIVGEIKKTLG</sequence>
<dbReference type="Pfam" id="PF00072">
    <property type="entry name" value="Response_reg"/>
    <property type="match status" value="1"/>
</dbReference>
<dbReference type="Gene3D" id="3.40.50.2300">
    <property type="match status" value="1"/>
</dbReference>
<feature type="domain" description="Response regulatory" evidence="3">
    <location>
        <begin position="11"/>
        <end position="127"/>
    </location>
</feature>
<dbReference type="CDD" id="cd17574">
    <property type="entry name" value="REC_OmpR"/>
    <property type="match status" value="1"/>
</dbReference>
<dbReference type="SMART" id="SM00448">
    <property type="entry name" value="REC"/>
    <property type="match status" value="1"/>
</dbReference>
<evidence type="ECO:0000313" key="4">
    <source>
        <dbReference type="EMBL" id="OHA25367.1"/>
    </source>
</evidence>
<reference evidence="4 5" key="1">
    <citation type="journal article" date="2016" name="Nat. Commun.">
        <title>Thousands of microbial genomes shed light on interconnected biogeochemical processes in an aquifer system.</title>
        <authorList>
            <person name="Anantharaman K."/>
            <person name="Brown C.T."/>
            <person name="Hug L.A."/>
            <person name="Sharon I."/>
            <person name="Castelle C.J."/>
            <person name="Probst A.J."/>
            <person name="Thomas B.C."/>
            <person name="Singh A."/>
            <person name="Wilkins M.J."/>
            <person name="Karaoz U."/>
            <person name="Brodie E.L."/>
            <person name="Williams K.H."/>
            <person name="Hubbard S.S."/>
            <person name="Banfield J.F."/>
        </authorList>
    </citation>
    <scope>NUCLEOTIDE SEQUENCE [LARGE SCALE GENOMIC DNA]</scope>
</reference>
<dbReference type="Proteomes" id="UP000177943">
    <property type="component" value="Unassembled WGS sequence"/>
</dbReference>
<evidence type="ECO:0000256" key="2">
    <source>
        <dbReference type="PROSITE-ProRule" id="PRU00169"/>
    </source>
</evidence>
<gene>
    <name evidence="4" type="ORF">A3D56_04015</name>
</gene>
<dbReference type="EMBL" id="MHRP01000050">
    <property type="protein sequence ID" value="OHA25367.1"/>
    <property type="molecule type" value="Genomic_DNA"/>
</dbReference>
<dbReference type="InterPro" id="IPR001789">
    <property type="entry name" value="Sig_transdc_resp-reg_receiver"/>
</dbReference>
<feature type="modified residue" description="4-aspartylphosphate" evidence="2">
    <location>
        <position position="60"/>
    </location>
</feature>
<proteinExistence type="predicted"/>
<dbReference type="PANTHER" id="PTHR44591:SF3">
    <property type="entry name" value="RESPONSE REGULATORY DOMAIN-CONTAINING PROTEIN"/>
    <property type="match status" value="1"/>
</dbReference>
<comment type="caution">
    <text evidence="4">The sequence shown here is derived from an EMBL/GenBank/DDBJ whole genome shotgun (WGS) entry which is preliminary data.</text>
</comment>
<name>A0A1G2MND0_9BACT</name>
<dbReference type="PROSITE" id="PS50110">
    <property type="entry name" value="RESPONSE_REGULATORY"/>
    <property type="match status" value="1"/>
</dbReference>
<keyword evidence="1 2" id="KW-0597">Phosphoprotein</keyword>
<dbReference type="AlphaFoldDB" id="A0A1G2MND0"/>
<protein>
    <recommendedName>
        <fullName evidence="3">Response regulatory domain-containing protein</fullName>
    </recommendedName>
</protein>
<dbReference type="InterPro" id="IPR011006">
    <property type="entry name" value="CheY-like_superfamily"/>
</dbReference>
<dbReference type="SUPFAM" id="SSF52172">
    <property type="entry name" value="CheY-like"/>
    <property type="match status" value="1"/>
</dbReference>
<evidence type="ECO:0000313" key="5">
    <source>
        <dbReference type="Proteomes" id="UP000177943"/>
    </source>
</evidence>
<organism evidence="4 5">
    <name type="scientific">Candidatus Taylorbacteria bacterium RIFCSPHIGHO2_02_FULL_45_35</name>
    <dbReference type="NCBI Taxonomy" id="1802311"/>
    <lineage>
        <taxon>Bacteria</taxon>
        <taxon>Candidatus Tayloriibacteriota</taxon>
    </lineage>
</organism>
<evidence type="ECO:0000259" key="3">
    <source>
        <dbReference type="PROSITE" id="PS50110"/>
    </source>
</evidence>
<evidence type="ECO:0000256" key="1">
    <source>
        <dbReference type="ARBA" id="ARBA00022553"/>
    </source>
</evidence>